<organism evidence="3 4">
    <name type="scientific">Tothia fuscella</name>
    <dbReference type="NCBI Taxonomy" id="1048955"/>
    <lineage>
        <taxon>Eukaryota</taxon>
        <taxon>Fungi</taxon>
        <taxon>Dikarya</taxon>
        <taxon>Ascomycota</taxon>
        <taxon>Pezizomycotina</taxon>
        <taxon>Dothideomycetes</taxon>
        <taxon>Pleosporomycetidae</taxon>
        <taxon>Venturiales</taxon>
        <taxon>Cylindrosympodiaceae</taxon>
        <taxon>Tothia</taxon>
    </lineage>
</organism>
<feature type="compositionally biased region" description="Basic and acidic residues" evidence="1">
    <location>
        <begin position="288"/>
        <end position="301"/>
    </location>
</feature>
<dbReference type="InterPro" id="IPR013320">
    <property type="entry name" value="ConA-like_dom_sf"/>
</dbReference>
<dbReference type="Proteomes" id="UP000800235">
    <property type="component" value="Unassembled WGS sequence"/>
</dbReference>
<feature type="compositionally biased region" description="Low complexity" evidence="1">
    <location>
        <begin position="34"/>
        <end position="48"/>
    </location>
</feature>
<name>A0A9P4NF55_9PEZI</name>
<dbReference type="GO" id="GO:0005975">
    <property type="term" value="P:carbohydrate metabolic process"/>
    <property type="evidence" value="ECO:0007669"/>
    <property type="project" value="InterPro"/>
</dbReference>
<dbReference type="GO" id="GO:0004553">
    <property type="term" value="F:hydrolase activity, hydrolyzing O-glycosyl compounds"/>
    <property type="evidence" value="ECO:0007669"/>
    <property type="project" value="InterPro"/>
</dbReference>
<dbReference type="EMBL" id="MU007132">
    <property type="protein sequence ID" value="KAF2418039.1"/>
    <property type="molecule type" value="Genomic_DNA"/>
</dbReference>
<feature type="domain" description="GH16" evidence="2">
    <location>
        <begin position="48"/>
        <end position="301"/>
    </location>
</feature>
<dbReference type="CDD" id="cd08023">
    <property type="entry name" value="GH16_laminarinase_like"/>
    <property type="match status" value="1"/>
</dbReference>
<evidence type="ECO:0000259" key="2">
    <source>
        <dbReference type="PROSITE" id="PS51762"/>
    </source>
</evidence>
<evidence type="ECO:0000256" key="1">
    <source>
        <dbReference type="SAM" id="MobiDB-lite"/>
    </source>
</evidence>
<protein>
    <submittedName>
        <fullName evidence="3">Concanavalin A-like lectin/glucanase</fullName>
    </submittedName>
</protein>
<feature type="region of interest" description="Disordered" evidence="1">
    <location>
        <begin position="21"/>
        <end position="52"/>
    </location>
</feature>
<dbReference type="OrthoDB" id="192832at2759"/>
<proteinExistence type="predicted"/>
<feature type="region of interest" description="Disordered" evidence="1">
    <location>
        <begin position="281"/>
        <end position="301"/>
    </location>
</feature>
<dbReference type="PANTHER" id="PTHR10963:SF53">
    <property type="entry name" value="GH16 DOMAIN-CONTAINING PROTEIN"/>
    <property type="match status" value="1"/>
</dbReference>
<sequence>MSFKNKFDKFLDRLEIKDKIPPSIPFLSKPPSVPSASKPTSSHSSPQPYWQANFSPDVPVNTNFQHELGDNGWGNNELENYVDSPQNSFHTPSNQLIIRAIAASDLPNNKYTSARLTSHQRLAKCSGYVVASLTPPSANGIWPAFWSLPAEPFQWPNEGEVDIFEAWNGERVNHCCMHWGHHNGEDWNKHRVVDLPLSNIHKQHTYGFAWQQPEHGEGGRCIWYIDGKAVMKAEKPAGMRRFEEWRVILNVAVGGNVCGGKVPSDGSYDLVVHDLRMTESPEGGWSQFERDWSKANEGHAQ</sequence>
<comment type="caution">
    <text evidence="3">The sequence shown here is derived from an EMBL/GenBank/DDBJ whole genome shotgun (WGS) entry which is preliminary data.</text>
</comment>
<dbReference type="Gene3D" id="2.60.120.200">
    <property type="match status" value="1"/>
</dbReference>
<evidence type="ECO:0000313" key="3">
    <source>
        <dbReference type="EMBL" id="KAF2418039.1"/>
    </source>
</evidence>
<gene>
    <name evidence="3" type="ORF">EJ08DRAFT_67444</name>
</gene>
<evidence type="ECO:0000313" key="4">
    <source>
        <dbReference type="Proteomes" id="UP000800235"/>
    </source>
</evidence>
<dbReference type="InterPro" id="IPR050546">
    <property type="entry name" value="Glycosyl_Hydrlase_16"/>
</dbReference>
<dbReference type="SUPFAM" id="SSF49899">
    <property type="entry name" value="Concanavalin A-like lectins/glucanases"/>
    <property type="match status" value="1"/>
</dbReference>
<reference evidence="3" key="1">
    <citation type="journal article" date="2020" name="Stud. Mycol.">
        <title>101 Dothideomycetes genomes: a test case for predicting lifestyles and emergence of pathogens.</title>
        <authorList>
            <person name="Haridas S."/>
            <person name="Albert R."/>
            <person name="Binder M."/>
            <person name="Bloem J."/>
            <person name="Labutti K."/>
            <person name="Salamov A."/>
            <person name="Andreopoulos B."/>
            <person name="Baker S."/>
            <person name="Barry K."/>
            <person name="Bills G."/>
            <person name="Bluhm B."/>
            <person name="Cannon C."/>
            <person name="Castanera R."/>
            <person name="Culley D."/>
            <person name="Daum C."/>
            <person name="Ezra D."/>
            <person name="Gonzalez J."/>
            <person name="Henrissat B."/>
            <person name="Kuo A."/>
            <person name="Liang C."/>
            <person name="Lipzen A."/>
            <person name="Lutzoni F."/>
            <person name="Magnuson J."/>
            <person name="Mondo S."/>
            <person name="Nolan M."/>
            <person name="Ohm R."/>
            <person name="Pangilinan J."/>
            <person name="Park H.-J."/>
            <person name="Ramirez L."/>
            <person name="Alfaro M."/>
            <person name="Sun H."/>
            <person name="Tritt A."/>
            <person name="Yoshinaga Y."/>
            <person name="Zwiers L.-H."/>
            <person name="Turgeon B."/>
            <person name="Goodwin S."/>
            <person name="Spatafora J."/>
            <person name="Crous P."/>
            <person name="Grigoriev I."/>
        </authorList>
    </citation>
    <scope>NUCLEOTIDE SEQUENCE</scope>
    <source>
        <strain evidence="3">CBS 130266</strain>
    </source>
</reference>
<dbReference type="AlphaFoldDB" id="A0A9P4NF55"/>
<dbReference type="PANTHER" id="PTHR10963">
    <property type="entry name" value="GLYCOSYL HYDROLASE-RELATED"/>
    <property type="match status" value="1"/>
</dbReference>
<accession>A0A9P4NF55</accession>
<dbReference type="InterPro" id="IPR000757">
    <property type="entry name" value="Beta-glucanase-like"/>
</dbReference>
<dbReference type="PROSITE" id="PS51762">
    <property type="entry name" value="GH16_2"/>
    <property type="match status" value="1"/>
</dbReference>
<keyword evidence="4" id="KW-1185">Reference proteome</keyword>
<dbReference type="Pfam" id="PF26113">
    <property type="entry name" value="GH16_XgeA"/>
    <property type="match status" value="1"/>
</dbReference>